<dbReference type="RefSeq" id="WP_008420594.1">
    <property type="nucleotide sequence ID" value="NZ_AOIA01000024.1"/>
</dbReference>
<evidence type="ECO:0000313" key="3">
    <source>
        <dbReference type="Proteomes" id="UP000011531"/>
    </source>
</evidence>
<dbReference type="Proteomes" id="UP000011531">
    <property type="component" value="Unassembled WGS sequence"/>
</dbReference>
<accession>L9XUE1</accession>
<name>L9XUE1_9EURY</name>
<gene>
    <name evidence="2" type="ORF">C492_03911</name>
</gene>
<dbReference type="OrthoDB" id="204721at2157"/>
<organism evidence="2 3">
    <name type="scientific">Natronococcus jeotgali DSM 18795</name>
    <dbReference type="NCBI Taxonomy" id="1227498"/>
    <lineage>
        <taxon>Archaea</taxon>
        <taxon>Methanobacteriati</taxon>
        <taxon>Methanobacteriota</taxon>
        <taxon>Stenosarchaea group</taxon>
        <taxon>Halobacteria</taxon>
        <taxon>Halobacteriales</taxon>
        <taxon>Natrialbaceae</taxon>
        <taxon>Natronococcus</taxon>
    </lineage>
</organism>
<feature type="region of interest" description="Disordered" evidence="1">
    <location>
        <begin position="63"/>
        <end position="89"/>
    </location>
</feature>
<dbReference type="AlphaFoldDB" id="L9XUE1"/>
<reference evidence="2 3" key="1">
    <citation type="journal article" date="2014" name="PLoS Genet.">
        <title>Phylogenetically driven sequencing of extremely halophilic archaea reveals strategies for static and dynamic osmo-response.</title>
        <authorList>
            <person name="Becker E.A."/>
            <person name="Seitzer P.M."/>
            <person name="Tritt A."/>
            <person name="Larsen D."/>
            <person name="Krusor M."/>
            <person name="Yao A.I."/>
            <person name="Wu D."/>
            <person name="Madern D."/>
            <person name="Eisen J.A."/>
            <person name="Darling A.E."/>
            <person name="Facciotti M.T."/>
        </authorList>
    </citation>
    <scope>NUCLEOTIDE SEQUENCE [LARGE SCALE GENOMIC DNA]</scope>
    <source>
        <strain evidence="2 3">DSM 18795</strain>
    </source>
</reference>
<sequence>MTETITVGLTDGREIAVDELTVLELDNGTWLRCVRAEPSRRMAFDETTTYYRLETDVEYVEDGAGNQNVPGSIERVPTLAAAAEGTGRR</sequence>
<keyword evidence="3" id="KW-1185">Reference proteome</keyword>
<evidence type="ECO:0000313" key="2">
    <source>
        <dbReference type="EMBL" id="ELY65429.1"/>
    </source>
</evidence>
<evidence type="ECO:0000256" key="1">
    <source>
        <dbReference type="SAM" id="MobiDB-lite"/>
    </source>
</evidence>
<dbReference type="EMBL" id="AOIA01000024">
    <property type="protein sequence ID" value="ELY65429.1"/>
    <property type="molecule type" value="Genomic_DNA"/>
</dbReference>
<protein>
    <submittedName>
        <fullName evidence="2">Uncharacterized protein</fullName>
    </submittedName>
</protein>
<proteinExistence type="predicted"/>
<comment type="caution">
    <text evidence="2">The sequence shown here is derived from an EMBL/GenBank/DDBJ whole genome shotgun (WGS) entry which is preliminary data.</text>
</comment>